<dbReference type="Gene3D" id="1.20.1250.20">
    <property type="entry name" value="MFS general substrate transporter like domains"/>
    <property type="match status" value="1"/>
</dbReference>
<dbReference type="Proteomes" id="UP000219482">
    <property type="component" value="Unassembled WGS sequence"/>
</dbReference>
<evidence type="ECO:0000259" key="8">
    <source>
        <dbReference type="PROSITE" id="PS50850"/>
    </source>
</evidence>
<keyword evidence="5 7" id="KW-1133">Transmembrane helix</keyword>
<protein>
    <submittedName>
        <fullName evidence="9">Predicted arabinose efflux permease, MFS family</fullName>
    </submittedName>
</protein>
<evidence type="ECO:0000256" key="6">
    <source>
        <dbReference type="ARBA" id="ARBA00023136"/>
    </source>
</evidence>
<dbReference type="InterPro" id="IPR050171">
    <property type="entry name" value="MFS_Transporters"/>
</dbReference>
<dbReference type="GO" id="GO:0022857">
    <property type="term" value="F:transmembrane transporter activity"/>
    <property type="evidence" value="ECO:0007669"/>
    <property type="project" value="InterPro"/>
</dbReference>
<feature type="transmembrane region" description="Helical" evidence="7">
    <location>
        <begin position="41"/>
        <end position="66"/>
    </location>
</feature>
<feature type="domain" description="Major facilitator superfamily (MFS) profile" evidence="8">
    <location>
        <begin position="12"/>
        <end position="393"/>
    </location>
</feature>
<dbReference type="PANTHER" id="PTHR23517:SF13">
    <property type="entry name" value="MAJOR FACILITATOR SUPERFAMILY MFS_1"/>
    <property type="match status" value="1"/>
</dbReference>
<keyword evidence="10" id="KW-1185">Reference proteome</keyword>
<dbReference type="Pfam" id="PF07690">
    <property type="entry name" value="MFS_1"/>
    <property type="match status" value="1"/>
</dbReference>
<organism evidence="9 10">
    <name type="scientific">Blastococcus haudaquaticus</name>
    <dbReference type="NCBI Taxonomy" id="1938745"/>
    <lineage>
        <taxon>Bacteria</taxon>
        <taxon>Bacillati</taxon>
        <taxon>Actinomycetota</taxon>
        <taxon>Actinomycetes</taxon>
        <taxon>Geodermatophilales</taxon>
        <taxon>Geodermatophilaceae</taxon>
        <taxon>Blastococcus</taxon>
    </lineage>
</organism>
<feature type="transmembrane region" description="Helical" evidence="7">
    <location>
        <begin position="137"/>
        <end position="161"/>
    </location>
</feature>
<evidence type="ECO:0000256" key="7">
    <source>
        <dbReference type="SAM" id="Phobius"/>
    </source>
</evidence>
<feature type="transmembrane region" description="Helical" evidence="7">
    <location>
        <begin position="304"/>
        <end position="326"/>
    </location>
</feature>
<dbReference type="PROSITE" id="PS00216">
    <property type="entry name" value="SUGAR_TRANSPORT_1"/>
    <property type="match status" value="1"/>
</dbReference>
<evidence type="ECO:0000256" key="2">
    <source>
        <dbReference type="ARBA" id="ARBA00022448"/>
    </source>
</evidence>
<feature type="transmembrane region" description="Helical" evidence="7">
    <location>
        <begin position="213"/>
        <end position="234"/>
    </location>
</feature>
<sequence>MPVSRRLPRAPAFWSVAVLLVLMLAASGVPSPLYRVYQEQFGFSSGVLTTIFGIYSFALLASLLVVGGLSDHVGRRPVLVGAFVLEAAAMALFLFADGVGWLLAARVVQGLATGALTSTLGASLLDLQHRERPLGAFINSASPGLGLSIGAVGAGLLVQLVPSPTDWVFGVLTAVFLLAAVGTVLLPESSPRLPGAAASLRPAVHVPSEHRRAFVVALPLLVACWSVGGLYASLGPSLVADVFAIDNHLVGGLLILALNGTGIVGSLALRTSPPERALLVGALVFTVGVVGTLVSLLATSALLLFAAAVVTGFGFGAAFLGAVATITAGVAPGFRAGLLASIFVVGYLAFSLPSIAAGIAVEEIGLARTTEIYGAVVIVLGLLAVVGLLRAHRTVGSLVPAERPEAMAQLPG</sequence>
<feature type="transmembrane region" description="Helical" evidence="7">
    <location>
        <begin position="372"/>
        <end position="389"/>
    </location>
</feature>
<dbReference type="EMBL" id="OCNK01000003">
    <property type="protein sequence ID" value="SOE00674.1"/>
    <property type="molecule type" value="Genomic_DNA"/>
</dbReference>
<evidence type="ECO:0000256" key="3">
    <source>
        <dbReference type="ARBA" id="ARBA00022475"/>
    </source>
</evidence>
<keyword evidence="3" id="KW-1003">Cell membrane</keyword>
<evidence type="ECO:0000313" key="9">
    <source>
        <dbReference type="EMBL" id="SOE00674.1"/>
    </source>
</evidence>
<dbReference type="InterPro" id="IPR020846">
    <property type="entry name" value="MFS_dom"/>
</dbReference>
<feature type="transmembrane region" description="Helical" evidence="7">
    <location>
        <begin position="167"/>
        <end position="186"/>
    </location>
</feature>
<keyword evidence="2" id="KW-0813">Transport</keyword>
<proteinExistence type="predicted"/>
<feature type="transmembrane region" description="Helical" evidence="7">
    <location>
        <begin position="276"/>
        <end position="298"/>
    </location>
</feature>
<evidence type="ECO:0000256" key="5">
    <source>
        <dbReference type="ARBA" id="ARBA00022989"/>
    </source>
</evidence>
<dbReference type="InterPro" id="IPR011701">
    <property type="entry name" value="MFS"/>
</dbReference>
<evidence type="ECO:0000313" key="10">
    <source>
        <dbReference type="Proteomes" id="UP000219482"/>
    </source>
</evidence>
<dbReference type="PANTHER" id="PTHR23517">
    <property type="entry name" value="RESISTANCE PROTEIN MDTM, PUTATIVE-RELATED-RELATED"/>
    <property type="match status" value="1"/>
</dbReference>
<dbReference type="OrthoDB" id="3177957at2"/>
<evidence type="ECO:0000256" key="4">
    <source>
        <dbReference type="ARBA" id="ARBA00022692"/>
    </source>
</evidence>
<evidence type="ECO:0000256" key="1">
    <source>
        <dbReference type="ARBA" id="ARBA00004651"/>
    </source>
</evidence>
<gene>
    <name evidence="9" type="ORF">SAMN06272739_2721</name>
</gene>
<dbReference type="SUPFAM" id="SSF103473">
    <property type="entry name" value="MFS general substrate transporter"/>
    <property type="match status" value="1"/>
</dbReference>
<feature type="transmembrane region" description="Helical" evidence="7">
    <location>
        <begin position="78"/>
        <end position="96"/>
    </location>
</feature>
<keyword evidence="4 7" id="KW-0812">Transmembrane</keyword>
<keyword evidence="6 7" id="KW-0472">Membrane</keyword>
<feature type="transmembrane region" description="Helical" evidence="7">
    <location>
        <begin position="338"/>
        <end position="360"/>
    </location>
</feature>
<accession>A0A286H048</accession>
<comment type="subcellular location">
    <subcellularLocation>
        <location evidence="1">Cell membrane</location>
        <topology evidence="1">Multi-pass membrane protein</topology>
    </subcellularLocation>
</comment>
<dbReference type="GO" id="GO:0005886">
    <property type="term" value="C:plasma membrane"/>
    <property type="evidence" value="ECO:0007669"/>
    <property type="project" value="UniProtKB-SubCell"/>
</dbReference>
<reference evidence="10" key="1">
    <citation type="submission" date="2017-09" db="EMBL/GenBank/DDBJ databases">
        <authorList>
            <person name="Varghese N."/>
            <person name="Submissions S."/>
        </authorList>
    </citation>
    <scope>NUCLEOTIDE SEQUENCE [LARGE SCALE GENOMIC DNA]</scope>
    <source>
        <strain evidence="10">DSM 44270</strain>
    </source>
</reference>
<dbReference type="InterPro" id="IPR005829">
    <property type="entry name" value="Sugar_transporter_CS"/>
</dbReference>
<dbReference type="RefSeq" id="WP_097184431.1">
    <property type="nucleotide sequence ID" value="NZ_OCNK01000003.1"/>
</dbReference>
<feature type="transmembrane region" description="Helical" evidence="7">
    <location>
        <begin position="102"/>
        <end position="125"/>
    </location>
</feature>
<feature type="transmembrane region" description="Helical" evidence="7">
    <location>
        <begin position="249"/>
        <end position="269"/>
    </location>
</feature>
<feature type="transmembrane region" description="Helical" evidence="7">
    <location>
        <begin position="12"/>
        <end position="29"/>
    </location>
</feature>
<dbReference type="AlphaFoldDB" id="A0A286H048"/>
<name>A0A286H048_9ACTN</name>
<dbReference type="PROSITE" id="PS50850">
    <property type="entry name" value="MFS"/>
    <property type="match status" value="1"/>
</dbReference>
<dbReference type="InterPro" id="IPR036259">
    <property type="entry name" value="MFS_trans_sf"/>
</dbReference>